<evidence type="ECO:0000256" key="1">
    <source>
        <dbReference type="SAM" id="MobiDB-lite"/>
    </source>
</evidence>
<reference evidence="2" key="1">
    <citation type="journal article" date="2020" name="Stud. Mycol.">
        <title>101 Dothideomycetes genomes: a test case for predicting lifestyles and emergence of pathogens.</title>
        <authorList>
            <person name="Haridas S."/>
            <person name="Albert R."/>
            <person name="Binder M."/>
            <person name="Bloem J."/>
            <person name="Labutti K."/>
            <person name="Salamov A."/>
            <person name="Andreopoulos B."/>
            <person name="Baker S."/>
            <person name="Barry K."/>
            <person name="Bills G."/>
            <person name="Bluhm B."/>
            <person name="Cannon C."/>
            <person name="Castanera R."/>
            <person name="Culley D."/>
            <person name="Daum C."/>
            <person name="Ezra D."/>
            <person name="Gonzalez J."/>
            <person name="Henrissat B."/>
            <person name="Kuo A."/>
            <person name="Liang C."/>
            <person name="Lipzen A."/>
            <person name="Lutzoni F."/>
            <person name="Magnuson J."/>
            <person name="Mondo S."/>
            <person name="Nolan M."/>
            <person name="Ohm R."/>
            <person name="Pangilinan J."/>
            <person name="Park H.-J."/>
            <person name="Ramirez L."/>
            <person name="Alfaro M."/>
            <person name="Sun H."/>
            <person name="Tritt A."/>
            <person name="Yoshinaga Y."/>
            <person name="Zwiers L.-H."/>
            <person name="Turgeon B."/>
            <person name="Goodwin S."/>
            <person name="Spatafora J."/>
            <person name="Crous P."/>
            <person name="Grigoriev I."/>
        </authorList>
    </citation>
    <scope>NUCLEOTIDE SEQUENCE</scope>
    <source>
        <strain evidence="2">CBS 113389</strain>
    </source>
</reference>
<dbReference type="GeneID" id="54472248"/>
<dbReference type="RefSeq" id="XP_033589059.1">
    <property type="nucleotide sequence ID" value="XM_033731246.1"/>
</dbReference>
<feature type="region of interest" description="Disordered" evidence="1">
    <location>
        <begin position="1"/>
        <end position="21"/>
    </location>
</feature>
<organism evidence="2 3">
    <name type="scientific">Neohortaea acidophila</name>
    <dbReference type="NCBI Taxonomy" id="245834"/>
    <lineage>
        <taxon>Eukaryota</taxon>
        <taxon>Fungi</taxon>
        <taxon>Dikarya</taxon>
        <taxon>Ascomycota</taxon>
        <taxon>Pezizomycotina</taxon>
        <taxon>Dothideomycetes</taxon>
        <taxon>Dothideomycetidae</taxon>
        <taxon>Mycosphaerellales</taxon>
        <taxon>Teratosphaeriaceae</taxon>
        <taxon>Neohortaea</taxon>
    </lineage>
</organism>
<protein>
    <submittedName>
        <fullName evidence="2">Uncharacterized protein</fullName>
    </submittedName>
</protein>
<sequence>KPAPAKDEPANEPPVKAKPVRKPKEAVIFTSLGRDDATLPVDVTFEGEATQAKLRKTGGYYHNMRLVAPSAFELVKAVIIKDGEHAGLQAILIRPAKAFRFLELPKEARARVYKFYFAPEGVVNAEISLNDKRKGDAKDVFAKNYSDGNKNRATILAVNKEIHDEATPILYAHTLRFESTTTLVDYLSQAPTPIDSGLYSHDTIDPVKAAKAFYADAHKFLEAVNAKAGNKRAGVDALTFGPMALVEKEKGGKSKAWRRELVEEFKECLRAKML</sequence>
<evidence type="ECO:0000313" key="3">
    <source>
        <dbReference type="Proteomes" id="UP000799767"/>
    </source>
</evidence>
<evidence type="ECO:0000313" key="2">
    <source>
        <dbReference type="EMBL" id="KAF2482489.1"/>
    </source>
</evidence>
<dbReference type="EMBL" id="MU001636">
    <property type="protein sequence ID" value="KAF2482489.1"/>
    <property type="molecule type" value="Genomic_DNA"/>
</dbReference>
<proteinExistence type="predicted"/>
<keyword evidence="3" id="KW-1185">Reference proteome</keyword>
<name>A0A6A6PQZ9_9PEZI</name>
<gene>
    <name evidence="2" type="ORF">BDY17DRAFT_252297</name>
</gene>
<feature type="non-terminal residue" evidence="2">
    <location>
        <position position="1"/>
    </location>
</feature>
<dbReference type="Proteomes" id="UP000799767">
    <property type="component" value="Unassembled WGS sequence"/>
</dbReference>
<accession>A0A6A6PQZ9</accession>
<dbReference type="AlphaFoldDB" id="A0A6A6PQZ9"/>
<dbReference type="OrthoDB" id="62952at2759"/>